<dbReference type="AlphaFoldDB" id="A0A1S6U5R1"/>
<accession>A0A1S6U5R1</accession>
<dbReference type="InterPro" id="IPR056909">
    <property type="entry name" value="SU10_portal"/>
</dbReference>
<dbReference type="Proteomes" id="UP000190868">
    <property type="component" value="Chromosome"/>
</dbReference>
<keyword evidence="1" id="KW-0175">Coiled coil</keyword>
<dbReference type="EMBL" id="CP017258">
    <property type="protein sequence ID" value="AQW87108.1"/>
    <property type="molecule type" value="Genomic_DNA"/>
</dbReference>
<evidence type="ECO:0000313" key="2">
    <source>
        <dbReference type="EMBL" id="AQW87108.1"/>
    </source>
</evidence>
<keyword evidence="3" id="KW-1185">Reference proteome</keyword>
<dbReference type="Pfam" id="PF23899">
    <property type="entry name" value="SU10_portal"/>
    <property type="match status" value="1"/>
</dbReference>
<protein>
    <recommendedName>
        <fullName evidence="4">Bacteriophage head to tail connecting protein</fullName>
    </recommendedName>
</protein>
<sequence>MADVKLELVNEAFKNLEKLQERFLNCERAYLAKYKEDNRTTKRKNTERSRSRLYVPLIKTTVLIIHSIFKTSFMSDRCPIEITRVGLKSDSDLTLQNALTAVLKNRWKKTEHRVGLSKAVLSALYLPLGITSLYYDGQEKKIRTRFIPINDLAFDKDASDINDIEYVAYKWHQSIREVKQKIKSKYYKQVEDEEAIYRAYSKDSSRIQMKDLYEKSYKDNKIVWKLKSFANDVLVREATFSRLPFHFGYCIEDMPRILEEDRENQNCVYGSCISEIAREIQEEYNIKRNQKIDITENQIDPLYIIDKEVGEIAISDISARKKYIRAQSIQGKSISDIIQPLPQPNAYPLSEEIAMLKNEYEVITGVNSVMTGQTSPSDRRAMGALQTVNASSSMRIESMMQTLMETMLSSYATHFVELIYKHTSDDDFIKITEDEELIAKIGDESFRRSNRLDFDVNIEFGTTISKEVKIGQLNSLLGVLAQNGIQSIEIVSGILKEILTLILGENAPLEMIDEYIAQMQAQQQAMAEQQAMQAQQEAQEQELSDEQKELANLAMGGV</sequence>
<proteinExistence type="predicted"/>
<feature type="coiled-coil region" evidence="1">
    <location>
        <begin position="512"/>
        <end position="549"/>
    </location>
</feature>
<reference evidence="3" key="1">
    <citation type="submission" date="2016-09" db="EMBL/GenBank/DDBJ databases">
        <title>Comparative genomics of the Campylobacter concisus group.</title>
        <authorList>
            <person name="Miller W.G."/>
            <person name="Yee E."/>
            <person name="Chapman M.H."/>
            <person name="Huynh S."/>
            <person name="Bono J.L."/>
            <person name="On S.L.W."/>
            <person name="StLeger J."/>
            <person name="Foster G."/>
            <person name="Parker C.T."/>
        </authorList>
    </citation>
    <scope>NUCLEOTIDE SEQUENCE [LARGE SCALE GENOMIC DNA]</scope>
    <source>
        <strain evidence="3">RM18021</strain>
    </source>
</reference>
<gene>
    <name evidence="2" type="ORF">CPIN18021_0261</name>
</gene>
<name>A0A1S6U5R1_9BACT</name>
<evidence type="ECO:0008006" key="4">
    <source>
        <dbReference type="Google" id="ProtNLM"/>
    </source>
</evidence>
<evidence type="ECO:0000313" key="3">
    <source>
        <dbReference type="Proteomes" id="UP000190868"/>
    </source>
</evidence>
<feature type="coiled-coil region" evidence="1">
    <location>
        <begin position="2"/>
        <end position="29"/>
    </location>
</feature>
<organism evidence="2 3">
    <name type="scientific">Campylobacter pinnipediorum subsp. caledonicus</name>
    <dbReference type="NCBI Taxonomy" id="1874362"/>
    <lineage>
        <taxon>Bacteria</taxon>
        <taxon>Pseudomonadati</taxon>
        <taxon>Campylobacterota</taxon>
        <taxon>Epsilonproteobacteria</taxon>
        <taxon>Campylobacterales</taxon>
        <taxon>Campylobacteraceae</taxon>
        <taxon>Campylobacter</taxon>
    </lineage>
</organism>
<evidence type="ECO:0000256" key="1">
    <source>
        <dbReference type="SAM" id="Coils"/>
    </source>
</evidence>
<dbReference type="RefSeq" id="WP_078424229.1">
    <property type="nucleotide sequence ID" value="NZ_CP017258.1"/>
</dbReference>